<accession>A0ABQ9YSF0</accession>
<organism evidence="1 2">
    <name type="scientific">Daphnia magna</name>
    <dbReference type="NCBI Taxonomy" id="35525"/>
    <lineage>
        <taxon>Eukaryota</taxon>
        <taxon>Metazoa</taxon>
        <taxon>Ecdysozoa</taxon>
        <taxon>Arthropoda</taxon>
        <taxon>Crustacea</taxon>
        <taxon>Branchiopoda</taxon>
        <taxon>Diplostraca</taxon>
        <taxon>Cladocera</taxon>
        <taxon>Anomopoda</taxon>
        <taxon>Daphniidae</taxon>
        <taxon>Daphnia</taxon>
    </lineage>
</organism>
<name>A0ABQ9YSF0_9CRUS</name>
<dbReference type="EMBL" id="JAOYFB010000001">
    <property type="protein sequence ID" value="KAK4003476.1"/>
    <property type="molecule type" value="Genomic_DNA"/>
</dbReference>
<evidence type="ECO:0000313" key="1">
    <source>
        <dbReference type="EMBL" id="KAK4003476.1"/>
    </source>
</evidence>
<dbReference type="Gene3D" id="3.80.10.10">
    <property type="entry name" value="Ribonuclease Inhibitor"/>
    <property type="match status" value="1"/>
</dbReference>
<dbReference type="Proteomes" id="UP001234178">
    <property type="component" value="Unassembled WGS sequence"/>
</dbReference>
<comment type="caution">
    <text evidence="1">The sequence shown here is derived from an EMBL/GenBank/DDBJ whole genome shotgun (WGS) entry which is preliminary data.</text>
</comment>
<gene>
    <name evidence="1" type="ORF">OUZ56_005238</name>
</gene>
<protein>
    <submittedName>
        <fullName evidence="1">Uncharacterized protein</fullName>
    </submittedName>
</protein>
<proteinExistence type="predicted"/>
<dbReference type="InterPro" id="IPR032675">
    <property type="entry name" value="LRR_dom_sf"/>
</dbReference>
<reference evidence="1 2" key="1">
    <citation type="journal article" date="2023" name="Nucleic Acids Res.">
        <title>The hologenome of Daphnia magna reveals possible DNA methylation and microbiome-mediated evolution of the host genome.</title>
        <authorList>
            <person name="Chaturvedi A."/>
            <person name="Li X."/>
            <person name="Dhandapani V."/>
            <person name="Marshall H."/>
            <person name="Kissane S."/>
            <person name="Cuenca-Cambronero M."/>
            <person name="Asole G."/>
            <person name="Calvet F."/>
            <person name="Ruiz-Romero M."/>
            <person name="Marangio P."/>
            <person name="Guigo R."/>
            <person name="Rago D."/>
            <person name="Mirbahai L."/>
            <person name="Eastwood N."/>
            <person name="Colbourne J.K."/>
            <person name="Zhou J."/>
            <person name="Mallon E."/>
            <person name="Orsini L."/>
        </authorList>
    </citation>
    <scope>NUCLEOTIDE SEQUENCE [LARGE SCALE GENOMIC DNA]</scope>
    <source>
        <strain evidence="1">LRV0_1</strain>
    </source>
</reference>
<evidence type="ECO:0000313" key="2">
    <source>
        <dbReference type="Proteomes" id="UP001234178"/>
    </source>
</evidence>
<keyword evidence="2" id="KW-1185">Reference proteome</keyword>
<sequence length="422" mass="48751">MLNLKQPSTLVTCASDCLIELVLFWNSHQLDIQSFTILREYLLYIPNNLFDQWAEKLMLRLDLMESPSFLETVGKQLNSLKELDISYGKIPADSYKKIGENFLHLEVLRIKQHSEEFRTITRKHAIQLLVCLLKLKILDDDSTAWSCVLPALTQLSKEMYSHLYASIEHLTIYQCSEVNNKFTKKIVSVCLDTKVFRESPDQNVTSLSTWLRNNFPGLLSINLRLENVLFTTIANFLQSKSMGWKIHSIFLSKIPLNVTHFQIIGKYAPNLKKLEILNQVILDVSTNNQHIAADDDGRLLARPYFRHLTHLSFTGAWTENIVCVLLNNCVSLQDLILKPNVLPVTFLKHNPLSYLQRLILDRSHLVWNECDLELNFLRCVLKSASSSLRELGLKSRPPMEWEGLLQQLKMENCDFQILRPIV</sequence>